<organism evidence="3 4">
    <name type="scientific">Escherichia coli</name>
    <dbReference type="NCBI Taxonomy" id="562"/>
    <lineage>
        <taxon>Bacteria</taxon>
        <taxon>Pseudomonadati</taxon>
        <taxon>Pseudomonadota</taxon>
        <taxon>Gammaproteobacteria</taxon>
        <taxon>Enterobacterales</taxon>
        <taxon>Enterobacteriaceae</taxon>
        <taxon>Escherichia</taxon>
    </lineage>
</organism>
<gene>
    <name evidence="3" type="ORF">BTB68_005338</name>
</gene>
<dbReference type="Gene3D" id="2.40.10.200">
    <property type="entry name" value="STY4665 C-terminal domain-like"/>
    <property type="match status" value="1"/>
</dbReference>
<dbReference type="InterPro" id="IPR011093">
    <property type="entry name" value="TraI_2_C"/>
</dbReference>
<dbReference type="Pfam" id="PF07515">
    <property type="entry name" value="TraI_2_C"/>
    <property type="match status" value="1"/>
</dbReference>
<feature type="region of interest" description="Disordered" evidence="1">
    <location>
        <begin position="17"/>
        <end position="43"/>
    </location>
</feature>
<protein>
    <submittedName>
        <fullName evidence="3">DNA-binding domain-containing protein</fullName>
    </submittedName>
</protein>
<keyword evidence="3" id="KW-0238">DNA-binding</keyword>
<dbReference type="AlphaFoldDB" id="A0A8S7NYR8"/>
<dbReference type="EMBL" id="AASRHK010000182">
    <property type="protein sequence ID" value="EFF8957232.1"/>
    <property type="molecule type" value="Genomic_DNA"/>
</dbReference>
<dbReference type="InterPro" id="IPR036388">
    <property type="entry name" value="WH-like_DNA-bd_sf"/>
</dbReference>
<reference evidence="3 4" key="1">
    <citation type="submission" date="2020-02" db="EMBL/GenBank/DDBJ databases">
        <authorList>
            <consortium name="PulseNet: The National Subtyping Network for Foodborne Disease Surveillance"/>
            <person name="Tarr C.L."/>
            <person name="Trees E."/>
            <person name="Katz L.S."/>
            <person name="Carleton-Romer H.A."/>
            <person name="Stroika S."/>
            <person name="Kucerova Z."/>
            <person name="Roache K.F."/>
            <person name="Sabol A.L."/>
            <person name="Besser J."/>
            <person name="Gerner-Smidt P."/>
        </authorList>
    </citation>
    <scope>NUCLEOTIDE SEQUENCE [LARGE SCALE GENOMIC DNA]</scope>
    <source>
        <strain evidence="3 4">PNUSAE005278</strain>
    </source>
</reference>
<accession>A0A8S7NYR8</accession>
<proteinExistence type="predicted"/>
<evidence type="ECO:0000313" key="4">
    <source>
        <dbReference type="Proteomes" id="UP000524010"/>
    </source>
</evidence>
<name>A0A8S7NYR8_ECOLX</name>
<dbReference type="Proteomes" id="UP000524010">
    <property type="component" value="Unassembled WGS sequence"/>
</dbReference>
<dbReference type="Gene3D" id="1.10.10.10">
    <property type="entry name" value="Winged helix-like DNA-binding domain superfamily/Winged helix DNA-binding domain"/>
    <property type="match status" value="1"/>
</dbReference>
<feature type="domain" description="Putative conjugal transfer nickase/helicase TraI C-terminal" evidence="2">
    <location>
        <begin position="68"/>
        <end position="181"/>
    </location>
</feature>
<comment type="caution">
    <text evidence="3">The sequence shown here is derived from an EMBL/GenBank/DDBJ whole genome shotgun (WGS) entry which is preliminary data.</text>
</comment>
<evidence type="ECO:0000313" key="3">
    <source>
        <dbReference type="EMBL" id="EFF8957232.1"/>
    </source>
</evidence>
<evidence type="ECO:0000256" key="1">
    <source>
        <dbReference type="SAM" id="MobiDB-lite"/>
    </source>
</evidence>
<feature type="non-terminal residue" evidence="3">
    <location>
        <position position="1"/>
    </location>
</feature>
<dbReference type="InterPro" id="IPR036390">
    <property type="entry name" value="WH_DNA-bd_sf"/>
</dbReference>
<dbReference type="GO" id="GO:0003677">
    <property type="term" value="F:DNA binding"/>
    <property type="evidence" value="ECO:0007669"/>
    <property type="project" value="UniProtKB-KW"/>
</dbReference>
<sequence length="185" mass="20443">GMLLTLFSAADLSDEGGQIASGVPPDKESSIELPEESGCVTENQGNRIPETVEKTAEFSLTEDSRVESEFIRWLKEGLREGSLSVNSVDSNVHVVSGYVFLCAPGIFYRFLKESGSGQDRRYVQSLFERAGIHKVRSGERFFQARLYSDAEHSGRYKMVSGYLVKGRFLYGNITVPGDSPLIVFG</sequence>
<evidence type="ECO:0000259" key="2">
    <source>
        <dbReference type="Pfam" id="PF07515"/>
    </source>
</evidence>
<dbReference type="SUPFAM" id="SSF46785">
    <property type="entry name" value="Winged helix' DNA-binding domain"/>
    <property type="match status" value="1"/>
</dbReference>